<accession>A0A2I0A3P1</accession>
<dbReference type="AlphaFoldDB" id="A0A2I0A3P1"/>
<dbReference type="Gene3D" id="3.30.420.10">
    <property type="entry name" value="Ribonuclease H-like superfamily/Ribonuclease H"/>
    <property type="match status" value="1"/>
</dbReference>
<feature type="domain" description="Integrase catalytic" evidence="1">
    <location>
        <begin position="122"/>
        <end position="252"/>
    </location>
</feature>
<dbReference type="SUPFAM" id="SSF53098">
    <property type="entry name" value="Ribonuclease H-like"/>
    <property type="match status" value="1"/>
</dbReference>
<dbReference type="InterPro" id="IPR001584">
    <property type="entry name" value="Integrase_cat-core"/>
</dbReference>
<reference evidence="2 3" key="1">
    <citation type="journal article" date="2017" name="Nature">
        <title>The Apostasia genome and the evolution of orchids.</title>
        <authorList>
            <person name="Zhang G.Q."/>
            <person name="Liu K.W."/>
            <person name="Li Z."/>
            <person name="Lohaus R."/>
            <person name="Hsiao Y.Y."/>
            <person name="Niu S.C."/>
            <person name="Wang J.Y."/>
            <person name="Lin Y.C."/>
            <person name="Xu Q."/>
            <person name="Chen L.J."/>
            <person name="Yoshida K."/>
            <person name="Fujiwara S."/>
            <person name="Wang Z.W."/>
            <person name="Zhang Y.Q."/>
            <person name="Mitsuda N."/>
            <person name="Wang M."/>
            <person name="Liu G.H."/>
            <person name="Pecoraro L."/>
            <person name="Huang H.X."/>
            <person name="Xiao X.J."/>
            <person name="Lin M."/>
            <person name="Wu X.Y."/>
            <person name="Wu W.L."/>
            <person name="Chen Y.Y."/>
            <person name="Chang S.B."/>
            <person name="Sakamoto S."/>
            <person name="Ohme-Takagi M."/>
            <person name="Yagi M."/>
            <person name="Zeng S.J."/>
            <person name="Shen C.Y."/>
            <person name="Yeh C.M."/>
            <person name="Luo Y.B."/>
            <person name="Tsai W.C."/>
            <person name="Van de Peer Y."/>
            <person name="Liu Z.J."/>
        </authorList>
    </citation>
    <scope>NUCLEOTIDE SEQUENCE [LARGE SCALE GENOMIC DNA]</scope>
    <source>
        <strain evidence="3">cv. Shenzhen</strain>
        <tissue evidence="2">Stem</tissue>
    </source>
</reference>
<dbReference type="PANTHER" id="PTHR37984:SF5">
    <property type="entry name" value="PROTEIN NYNRIN-LIKE"/>
    <property type="match status" value="1"/>
</dbReference>
<dbReference type="InterPro" id="IPR012337">
    <property type="entry name" value="RNaseH-like_sf"/>
</dbReference>
<evidence type="ECO:0000313" key="2">
    <source>
        <dbReference type="EMBL" id="PKA50172.1"/>
    </source>
</evidence>
<dbReference type="Proteomes" id="UP000236161">
    <property type="component" value="Unassembled WGS sequence"/>
</dbReference>
<dbReference type="InterPro" id="IPR036397">
    <property type="entry name" value="RNaseH_sf"/>
</dbReference>
<dbReference type="EMBL" id="KZ452028">
    <property type="protein sequence ID" value="PKA50172.1"/>
    <property type="molecule type" value="Genomic_DNA"/>
</dbReference>
<dbReference type="PANTHER" id="PTHR37984">
    <property type="entry name" value="PROTEIN CBG26694"/>
    <property type="match status" value="1"/>
</dbReference>
<dbReference type="OrthoDB" id="1936645at2759"/>
<dbReference type="Pfam" id="PF00665">
    <property type="entry name" value="rve"/>
    <property type="match status" value="1"/>
</dbReference>
<dbReference type="PROSITE" id="PS50994">
    <property type="entry name" value="INTEGRASE"/>
    <property type="match status" value="1"/>
</dbReference>
<dbReference type="GO" id="GO:0015074">
    <property type="term" value="P:DNA integration"/>
    <property type="evidence" value="ECO:0007669"/>
    <property type="project" value="InterPro"/>
</dbReference>
<dbReference type="InterPro" id="IPR050951">
    <property type="entry name" value="Retrovirus_Pol_polyprotein"/>
</dbReference>
<organism evidence="2 3">
    <name type="scientific">Apostasia shenzhenica</name>
    <dbReference type="NCBI Taxonomy" id="1088818"/>
    <lineage>
        <taxon>Eukaryota</taxon>
        <taxon>Viridiplantae</taxon>
        <taxon>Streptophyta</taxon>
        <taxon>Embryophyta</taxon>
        <taxon>Tracheophyta</taxon>
        <taxon>Spermatophyta</taxon>
        <taxon>Magnoliopsida</taxon>
        <taxon>Liliopsida</taxon>
        <taxon>Asparagales</taxon>
        <taxon>Orchidaceae</taxon>
        <taxon>Apostasioideae</taxon>
        <taxon>Apostasia</taxon>
    </lineage>
</organism>
<sequence length="252" mass="29216">MDSIFDYLKNGTQPANKPDARKLKLDCTKYVIIKGELYRRSYARPLTKCLRLEEAQEAMEVVHKGECGTHACGRSLVMGILRQGFFWPNIHKDAQSFVKKCPQCQYYADMQRQPAGYLKPINLSWPFAVWGLDFLGPMPTTIRRYKWILVAVDYFTKWIEVKPLTQPTTQNVKNFLWANIVYRYGVLMAIITDNSTSFANQRIHNFCGKYQINLKYAPVWHPHTNGQAKAASKNILNIFKKTLGWRQDSLAR</sequence>
<evidence type="ECO:0000313" key="3">
    <source>
        <dbReference type="Proteomes" id="UP000236161"/>
    </source>
</evidence>
<dbReference type="Pfam" id="PF17921">
    <property type="entry name" value="Integrase_H2C2"/>
    <property type="match status" value="1"/>
</dbReference>
<protein>
    <recommendedName>
        <fullName evidence="1">Integrase catalytic domain-containing protein</fullName>
    </recommendedName>
</protein>
<dbReference type="InterPro" id="IPR041588">
    <property type="entry name" value="Integrase_H2C2"/>
</dbReference>
<proteinExistence type="predicted"/>
<dbReference type="Gene3D" id="1.10.340.70">
    <property type="match status" value="1"/>
</dbReference>
<dbReference type="GO" id="GO:0003676">
    <property type="term" value="F:nucleic acid binding"/>
    <property type="evidence" value="ECO:0007669"/>
    <property type="project" value="InterPro"/>
</dbReference>
<gene>
    <name evidence="2" type="ORF">AXF42_Ash020117</name>
</gene>
<name>A0A2I0A3P1_9ASPA</name>
<evidence type="ECO:0000259" key="1">
    <source>
        <dbReference type="PROSITE" id="PS50994"/>
    </source>
</evidence>
<keyword evidence="3" id="KW-1185">Reference proteome</keyword>